<dbReference type="Gene3D" id="3.40.630.30">
    <property type="match status" value="1"/>
</dbReference>
<gene>
    <name evidence="5" type="ORF">JQN83_15425</name>
</gene>
<keyword evidence="1" id="KW-0808">Transferase</keyword>
<dbReference type="InterPro" id="IPR051531">
    <property type="entry name" value="N-acetyltransferase"/>
</dbReference>
<dbReference type="PROSITE" id="PS51186">
    <property type="entry name" value="GNAT"/>
    <property type="match status" value="1"/>
</dbReference>
<feature type="domain" description="N-acetyltransferase" evidence="4">
    <location>
        <begin position="5"/>
        <end position="163"/>
    </location>
</feature>
<comment type="caution">
    <text evidence="5">The sequence shown here is derived from an EMBL/GenBank/DDBJ whole genome shotgun (WGS) entry which is preliminary data.</text>
</comment>
<reference evidence="5 6" key="1">
    <citation type="submission" date="2021-03" db="EMBL/GenBank/DDBJ databases">
        <authorList>
            <person name="Lee D.-H."/>
        </authorList>
    </citation>
    <scope>NUCLEOTIDE SEQUENCE [LARGE SCALE GENOMIC DNA]</scope>
    <source>
        <strain evidence="5 6">MMS20-R2-23</strain>
    </source>
</reference>
<evidence type="ECO:0000256" key="2">
    <source>
        <dbReference type="ARBA" id="ARBA00023315"/>
    </source>
</evidence>
<comment type="similarity">
    <text evidence="3">Belongs to the acetyltransferase family. RimJ subfamily.</text>
</comment>
<dbReference type="EMBL" id="JAGFWR010000007">
    <property type="protein sequence ID" value="MBO4162189.1"/>
    <property type="molecule type" value="Genomic_DNA"/>
</dbReference>
<name>A0ABS3V999_9ACTN</name>
<dbReference type="SUPFAM" id="SSF55729">
    <property type="entry name" value="Acyl-CoA N-acyltransferases (Nat)"/>
    <property type="match status" value="1"/>
</dbReference>
<keyword evidence="2" id="KW-0012">Acyltransferase</keyword>
<dbReference type="CDD" id="cd04301">
    <property type="entry name" value="NAT_SF"/>
    <property type="match status" value="1"/>
</dbReference>
<dbReference type="RefSeq" id="WP_208567931.1">
    <property type="nucleotide sequence ID" value="NZ_JAGFWR010000007.1"/>
</dbReference>
<organism evidence="5 6">
    <name type="scientific">Micromonospora antibiotica</name>
    <dbReference type="NCBI Taxonomy" id="2807623"/>
    <lineage>
        <taxon>Bacteria</taxon>
        <taxon>Bacillati</taxon>
        <taxon>Actinomycetota</taxon>
        <taxon>Actinomycetes</taxon>
        <taxon>Micromonosporales</taxon>
        <taxon>Micromonosporaceae</taxon>
        <taxon>Micromonospora</taxon>
    </lineage>
</organism>
<evidence type="ECO:0000313" key="6">
    <source>
        <dbReference type="Proteomes" id="UP000671399"/>
    </source>
</evidence>
<protein>
    <submittedName>
        <fullName evidence="5">GNAT family N-acetyltransferase</fullName>
    </submittedName>
</protein>
<accession>A0ABS3V999</accession>
<dbReference type="Pfam" id="PF00583">
    <property type="entry name" value="Acetyltransf_1"/>
    <property type="match status" value="1"/>
</dbReference>
<evidence type="ECO:0000256" key="3">
    <source>
        <dbReference type="ARBA" id="ARBA00038502"/>
    </source>
</evidence>
<sequence length="170" mass="17442">MVGAVRLEPVDETNLESLLSVAAAEAEPSDVMPPVDAPAGWSHARREAFREFHRASFGGLDGPTRTLMFAVCVGGEVVGMVRMARCDTPGVAETGMWLGRSARGQGLGAAALRELLNVAAAAGMHSVVADTTPDNGGAIAVLRNCGAQLRESGGKVYAEISLDATPPAAG</sequence>
<keyword evidence="6" id="KW-1185">Reference proteome</keyword>
<evidence type="ECO:0000259" key="4">
    <source>
        <dbReference type="PROSITE" id="PS51186"/>
    </source>
</evidence>
<dbReference type="PANTHER" id="PTHR43792:SF8">
    <property type="entry name" value="[RIBOSOMAL PROTEIN US5]-ALANINE N-ACETYLTRANSFERASE"/>
    <property type="match status" value="1"/>
</dbReference>
<evidence type="ECO:0000256" key="1">
    <source>
        <dbReference type="ARBA" id="ARBA00022679"/>
    </source>
</evidence>
<dbReference type="PANTHER" id="PTHR43792">
    <property type="entry name" value="GNAT FAMILY, PUTATIVE (AFU_ORTHOLOGUE AFUA_3G00765)-RELATED-RELATED"/>
    <property type="match status" value="1"/>
</dbReference>
<dbReference type="Proteomes" id="UP000671399">
    <property type="component" value="Unassembled WGS sequence"/>
</dbReference>
<evidence type="ECO:0000313" key="5">
    <source>
        <dbReference type="EMBL" id="MBO4162189.1"/>
    </source>
</evidence>
<dbReference type="InterPro" id="IPR000182">
    <property type="entry name" value="GNAT_dom"/>
</dbReference>
<proteinExistence type="inferred from homology"/>
<dbReference type="InterPro" id="IPR016181">
    <property type="entry name" value="Acyl_CoA_acyltransferase"/>
</dbReference>